<proteinExistence type="predicted"/>
<keyword evidence="4" id="KW-1185">Reference proteome</keyword>
<dbReference type="RefSeq" id="WP_057894581.1">
    <property type="nucleotide sequence ID" value="NZ_AYZQ01000003.1"/>
</dbReference>
<keyword evidence="1" id="KW-1133">Transmembrane helix</keyword>
<comment type="caution">
    <text evidence="3">The sequence shown here is derived from an EMBL/GenBank/DDBJ whole genome shotgun (WGS) entry which is preliminary data.</text>
</comment>
<dbReference type="InterPro" id="IPR009996">
    <property type="entry name" value="YycH"/>
</dbReference>
<keyword evidence="1" id="KW-0812">Transmembrane</keyword>
<gene>
    <name evidence="3" type="ORF">FC34_GL001286</name>
</gene>
<keyword evidence="1" id="KW-0472">Membrane</keyword>
<dbReference type="Pfam" id="PF07435">
    <property type="entry name" value="YycH"/>
    <property type="match status" value="1"/>
</dbReference>
<dbReference type="InterPro" id="IPR042274">
    <property type="entry name" value="YycH/YycI_2"/>
</dbReference>
<dbReference type="CDD" id="cd15787">
    <property type="entry name" value="YycH_N"/>
    <property type="match status" value="1"/>
</dbReference>
<dbReference type="Gene3D" id="3.10.450.310">
    <property type="match status" value="1"/>
</dbReference>
<sequence length="447" mass="50051">MKVSGIVLRTALILAVAMSLLMTWFIWLNPSRLEKRDATTPAVAIKTTDTRTAAAQESSVYLPTMAYYQHDGQKQMLYQDNQDVVTQVHKVLEAATLTKVEKSTKLDEAAFNELISSGENVQLMYADVMAFSLFKNQFFDHPVKTTMNFKFNRMLINLQAGTKTITLVNDATRQTYTGQVSGLKIAQLQKVATQYDTGGFELQEQRFGSRMVPLFTKAISIRPYTYLLDRQSVSHYIPILLTPNVNNQANVDARELGTETVYTVGTNLRLSVNNGSGDMEFENTAADTPSAATGKFFDQTFGALDKLNLPSLTTMRYFAYDTTKQAVTYRSYVQNFAIFNQTSNGTVQVTYNRNTLQVDFSGDNVTVPIPTNEKAVTLPSTPAILSLLVQKGYTADKIQNIMVGYHWVKQNQNDLVVDLQPTYYVQINGQIKEYSAWLDETTTQGGQ</sequence>
<dbReference type="PATRIC" id="fig|1423727.3.peg.1306"/>
<protein>
    <recommendedName>
        <fullName evidence="2">Regulatory protein YycH domain-containing protein</fullName>
    </recommendedName>
</protein>
<reference evidence="3 4" key="1">
    <citation type="journal article" date="2015" name="Genome Announc.">
        <title>Expanding the biotechnology potential of lactobacilli through comparative genomics of 213 strains and associated genera.</title>
        <authorList>
            <person name="Sun Z."/>
            <person name="Harris H.M."/>
            <person name="McCann A."/>
            <person name="Guo C."/>
            <person name="Argimon S."/>
            <person name="Zhang W."/>
            <person name="Yang X."/>
            <person name="Jeffery I.B."/>
            <person name="Cooney J.C."/>
            <person name="Kagawa T.F."/>
            <person name="Liu W."/>
            <person name="Song Y."/>
            <person name="Salvetti E."/>
            <person name="Wrobel A."/>
            <person name="Rasinkangas P."/>
            <person name="Parkhill J."/>
            <person name="Rea M.C."/>
            <person name="O'Sullivan O."/>
            <person name="Ritari J."/>
            <person name="Douillard F.P."/>
            <person name="Paul Ross R."/>
            <person name="Yang R."/>
            <person name="Briner A.E."/>
            <person name="Felis G.E."/>
            <person name="de Vos W.M."/>
            <person name="Barrangou R."/>
            <person name="Klaenhammer T.R."/>
            <person name="Caufield P.W."/>
            <person name="Cui Y."/>
            <person name="Zhang H."/>
            <person name="O'Toole P.W."/>
        </authorList>
    </citation>
    <scope>NUCLEOTIDE SEQUENCE [LARGE SCALE GENOMIC DNA]</scope>
    <source>
        <strain evidence="3 4">DSM 23927</strain>
    </source>
</reference>
<name>A0A0R2AWJ0_9LACO</name>
<dbReference type="AlphaFoldDB" id="A0A0R2AWJ0"/>
<organism evidence="3 4">
    <name type="scientific">Lacticaseibacillus brantae DSM 23927</name>
    <dbReference type="NCBI Taxonomy" id="1423727"/>
    <lineage>
        <taxon>Bacteria</taxon>
        <taxon>Bacillati</taxon>
        <taxon>Bacillota</taxon>
        <taxon>Bacilli</taxon>
        <taxon>Lactobacillales</taxon>
        <taxon>Lactobacillaceae</taxon>
        <taxon>Lacticaseibacillus</taxon>
    </lineage>
</organism>
<feature type="transmembrane region" description="Helical" evidence="1">
    <location>
        <begin position="6"/>
        <end position="27"/>
    </location>
</feature>
<accession>A0A0R2AWJ0</accession>
<dbReference type="Proteomes" id="UP000051672">
    <property type="component" value="Unassembled WGS sequence"/>
</dbReference>
<dbReference type="EMBL" id="AYZQ01000003">
    <property type="protein sequence ID" value="KRM71629.1"/>
    <property type="molecule type" value="Genomic_DNA"/>
</dbReference>
<dbReference type="STRING" id="1423727.FC34_GL001286"/>
<evidence type="ECO:0000256" key="1">
    <source>
        <dbReference type="SAM" id="Phobius"/>
    </source>
</evidence>
<dbReference type="Gene3D" id="3.30.310.160">
    <property type="entry name" value="YycH protein, domain 2"/>
    <property type="match status" value="1"/>
</dbReference>
<feature type="domain" description="Regulatory protein YycH" evidence="2">
    <location>
        <begin position="12"/>
        <end position="437"/>
    </location>
</feature>
<evidence type="ECO:0000313" key="3">
    <source>
        <dbReference type="EMBL" id="KRM71629.1"/>
    </source>
</evidence>
<evidence type="ECO:0000259" key="2">
    <source>
        <dbReference type="Pfam" id="PF07435"/>
    </source>
</evidence>
<evidence type="ECO:0000313" key="4">
    <source>
        <dbReference type="Proteomes" id="UP000051672"/>
    </source>
</evidence>